<dbReference type="EMBL" id="VCGU01000004">
    <property type="protein sequence ID" value="TRY77029.1"/>
    <property type="molecule type" value="Genomic_DNA"/>
</dbReference>
<feature type="domain" description="BPTI/Kunitz inhibitor" evidence="4">
    <location>
        <begin position="234"/>
        <end position="284"/>
    </location>
</feature>
<dbReference type="InterPro" id="IPR050098">
    <property type="entry name" value="TFPI/VKTCI-like"/>
</dbReference>
<dbReference type="PROSITE" id="PS50279">
    <property type="entry name" value="BPTI_KUNITZ_2"/>
    <property type="match status" value="2"/>
</dbReference>
<dbReference type="PRINTS" id="PR00759">
    <property type="entry name" value="BASICPTASE"/>
</dbReference>
<dbReference type="Pfam" id="PF00014">
    <property type="entry name" value="Kunitz_BPTI"/>
    <property type="match status" value="2"/>
</dbReference>
<dbReference type="PANTHER" id="PTHR10083">
    <property type="entry name" value="KUNITZ-TYPE PROTEASE INHIBITOR-RELATED"/>
    <property type="match status" value="1"/>
</dbReference>
<feature type="domain" description="BPTI/Kunitz inhibitor" evidence="4">
    <location>
        <begin position="485"/>
        <end position="535"/>
    </location>
</feature>
<dbReference type="PANTHER" id="PTHR10083:SF374">
    <property type="entry name" value="BPTI_KUNITZ INHIBITOR DOMAIN-CONTAINING PROTEIN"/>
    <property type="match status" value="1"/>
</dbReference>
<reference evidence="5 6" key="1">
    <citation type="journal article" date="2018" name="Nat. Ecol. Evol.">
        <title>Genomic signatures of mitonuclear coevolution across populations of Tigriopus californicus.</title>
        <authorList>
            <person name="Barreto F.S."/>
            <person name="Watson E.T."/>
            <person name="Lima T.G."/>
            <person name="Willett C.S."/>
            <person name="Edmands S."/>
            <person name="Li W."/>
            <person name="Burton R.S."/>
        </authorList>
    </citation>
    <scope>NUCLEOTIDE SEQUENCE [LARGE SCALE GENOMIC DNA]</scope>
    <source>
        <strain evidence="5 6">San Diego</strain>
    </source>
</reference>
<evidence type="ECO:0000259" key="4">
    <source>
        <dbReference type="PROSITE" id="PS50279"/>
    </source>
</evidence>
<dbReference type="SUPFAM" id="SSF57362">
    <property type="entry name" value="BPTI-like"/>
    <property type="match status" value="2"/>
</dbReference>
<dbReference type="InterPro" id="IPR020901">
    <property type="entry name" value="Prtase_inh_Kunz-CS"/>
</dbReference>
<keyword evidence="2" id="KW-0722">Serine protease inhibitor</keyword>
<gene>
    <name evidence="5" type="ORF">TCAL_13204</name>
</gene>
<dbReference type="InterPro" id="IPR002223">
    <property type="entry name" value="Kunitz_BPTI"/>
</dbReference>
<comment type="caution">
    <text evidence="5">The sequence shown here is derived from an EMBL/GenBank/DDBJ whole genome shotgun (WGS) entry which is preliminary data.</text>
</comment>
<protein>
    <recommendedName>
        <fullName evidence="4">BPTI/Kunitz inhibitor domain-containing protein</fullName>
    </recommendedName>
</protein>
<evidence type="ECO:0000313" key="5">
    <source>
        <dbReference type="EMBL" id="TRY77029.1"/>
    </source>
</evidence>
<dbReference type="GO" id="GO:0004867">
    <property type="term" value="F:serine-type endopeptidase inhibitor activity"/>
    <property type="evidence" value="ECO:0007669"/>
    <property type="project" value="UniProtKB-KW"/>
</dbReference>
<name>A0A553PH63_TIGCA</name>
<evidence type="ECO:0000256" key="1">
    <source>
        <dbReference type="ARBA" id="ARBA00022690"/>
    </source>
</evidence>
<accession>A0A553PH63</accession>
<evidence type="ECO:0000256" key="2">
    <source>
        <dbReference type="ARBA" id="ARBA00022900"/>
    </source>
</evidence>
<dbReference type="STRING" id="6832.A0A553PH63"/>
<keyword evidence="3" id="KW-1015">Disulfide bond</keyword>
<sequence length="542" mass="62121">MFCFLILAIHGSYAVIVLDTFEADFGEWRNVNQTWERVSVSDMIKQDISFPKPKNLDNQMILVPKEPGGADFALMTRTLEIPDNSILEIEFSCLVCGWQEGNDPKDRMGNPILQVLYDDTLVFHLETSIMDNLERFSAEQWNEFRLHSSYSEKFTMNVSFIGLSGQHQDSFLAIDSIRVEISTNKKEESSSQQDPEGIPLINFERDNGSWKNFGTDSLEDEEEEMKETIVPEFCDLFPEKGDCFFFSTRYFFNKSSGACEKFLFGGCNGNENNFILKKDCQKLCINSNEHEDETVIREGSTNSSQRTNLTLTFDTGFEDWEETSWQTIEFGSTKAKEVHLKPYNFSSQACAAPVDQIKRFQHPKLLHSLELVPNGQILFQFSLKLVGDHSPSSVTFFESFNPGFKIFLGPRMVFNFALEGERDKIRIEAWRGRWTNSFVALDDLIINQTSNCFQPKGHWIRWTTPTTSTTPIAPIQSTTTIMETCRQPSERGPCAHHMNRFFFNFESKSCDRFDYSGCGGNDNNFATELQCQNMCLGKLQCE</sequence>
<dbReference type="Proteomes" id="UP000318571">
    <property type="component" value="Chromosome 5"/>
</dbReference>
<evidence type="ECO:0000313" key="6">
    <source>
        <dbReference type="Proteomes" id="UP000318571"/>
    </source>
</evidence>
<proteinExistence type="predicted"/>
<dbReference type="SMART" id="SM00131">
    <property type="entry name" value="KU"/>
    <property type="match status" value="2"/>
</dbReference>
<organism evidence="5 6">
    <name type="scientific">Tigriopus californicus</name>
    <name type="common">Marine copepod</name>
    <dbReference type="NCBI Taxonomy" id="6832"/>
    <lineage>
        <taxon>Eukaryota</taxon>
        <taxon>Metazoa</taxon>
        <taxon>Ecdysozoa</taxon>
        <taxon>Arthropoda</taxon>
        <taxon>Crustacea</taxon>
        <taxon>Multicrustacea</taxon>
        <taxon>Hexanauplia</taxon>
        <taxon>Copepoda</taxon>
        <taxon>Harpacticoida</taxon>
        <taxon>Harpacticidae</taxon>
        <taxon>Tigriopus</taxon>
    </lineage>
</organism>
<dbReference type="GO" id="GO:0005615">
    <property type="term" value="C:extracellular space"/>
    <property type="evidence" value="ECO:0007669"/>
    <property type="project" value="TreeGrafter"/>
</dbReference>
<dbReference type="InterPro" id="IPR036880">
    <property type="entry name" value="Kunitz_BPTI_sf"/>
</dbReference>
<dbReference type="Gene3D" id="4.10.410.10">
    <property type="entry name" value="Pancreatic trypsin inhibitor Kunitz domain"/>
    <property type="match status" value="2"/>
</dbReference>
<keyword evidence="1" id="KW-0646">Protease inhibitor</keyword>
<dbReference type="PROSITE" id="PS00280">
    <property type="entry name" value="BPTI_KUNITZ_1"/>
    <property type="match status" value="2"/>
</dbReference>
<dbReference type="CDD" id="cd00109">
    <property type="entry name" value="Kunitz-type"/>
    <property type="match status" value="2"/>
</dbReference>
<evidence type="ECO:0000256" key="3">
    <source>
        <dbReference type="ARBA" id="ARBA00023157"/>
    </source>
</evidence>
<dbReference type="AlphaFoldDB" id="A0A553PH63"/>
<keyword evidence="6" id="KW-1185">Reference proteome</keyword>